<evidence type="ECO:0000313" key="2">
    <source>
        <dbReference type="EMBL" id="GFU08211.1"/>
    </source>
</evidence>
<gene>
    <name evidence="2" type="ORF">NPIL_467331</name>
</gene>
<sequence>MENKTMIGRPKDNTPGLFNKLNEGYRNLFRILFIGIHHLGGEVQQKSPPQQQLCYWKRTGCALAVKNRENCYPGDTLCSQRNLVSCISVDFHRHFRDLSNYYTICGHGFRKRLLQSGRTHCTLCGSGSGGGQSHSRHVSHRRDPFLGRNRLGIPSIRNKRGQNEGELSSNKL</sequence>
<protein>
    <submittedName>
        <fullName evidence="2">Uncharacterized protein</fullName>
    </submittedName>
</protein>
<organism evidence="2 3">
    <name type="scientific">Nephila pilipes</name>
    <name type="common">Giant wood spider</name>
    <name type="synonym">Nephila maculata</name>
    <dbReference type="NCBI Taxonomy" id="299642"/>
    <lineage>
        <taxon>Eukaryota</taxon>
        <taxon>Metazoa</taxon>
        <taxon>Ecdysozoa</taxon>
        <taxon>Arthropoda</taxon>
        <taxon>Chelicerata</taxon>
        <taxon>Arachnida</taxon>
        <taxon>Araneae</taxon>
        <taxon>Araneomorphae</taxon>
        <taxon>Entelegynae</taxon>
        <taxon>Araneoidea</taxon>
        <taxon>Nephilidae</taxon>
        <taxon>Nephila</taxon>
    </lineage>
</organism>
<feature type="region of interest" description="Disordered" evidence="1">
    <location>
        <begin position="126"/>
        <end position="172"/>
    </location>
</feature>
<proteinExistence type="predicted"/>
<dbReference type="EMBL" id="BMAW01077810">
    <property type="protein sequence ID" value="GFU08211.1"/>
    <property type="molecule type" value="Genomic_DNA"/>
</dbReference>
<dbReference type="Proteomes" id="UP000887013">
    <property type="component" value="Unassembled WGS sequence"/>
</dbReference>
<accession>A0A8X6QDL8</accession>
<evidence type="ECO:0000313" key="3">
    <source>
        <dbReference type="Proteomes" id="UP000887013"/>
    </source>
</evidence>
<reference evidence="2" key="1">
    <citation type="submission" date="2020-08" db="EMBL/GenBank/DDBJ databases">
        <title>Multicomponent nature underlies the extraordinary mechanical properties of spider dragline silk.</title>
        <authorList>
            <person name="Kono N."/>
            <person name="Nakamura H."/>
            <person name="Mori M."/>
            <person name="Yoshida Y."/>
            <person name="Ohtoshi R."/>
            <person name="Malay A.D."/>
            <person name="Moran D.A.P."/>
            <person name="Tomita M."/>
            <person name="Numata K."/>
            <person name="Arakawa K."/>
        </authorList>
    </citation>
    <scope>NUCLEOTIDE SEQUENCE</scope>
</reference>
<comment type="caution">
    <text evidence="2">The sequence shown here is derived from an EMBL/GenBank/DDBJ whole genome shotgun (WGS) entry which is preliminary data.</text>
</comment>
<name>A0A8X6QDL8_NEPPI</name>
<evidence type="ECO:0000256" key="1">
    <source>
        <dbReference type="SAM" id="MobiDB-lite"/>
    </source>
</evidence>
<keyword evidence="3" id="KW-1185">Reference proteome</keyword>
<dbReference type="AlphaFoldDB" id="A0A8X6QDL8"/>